<dbReference type="InterPro" id="IPR002347">
    <property type="entry name" value="SDR_fam"/>
</dbReference>
<dbReference type="FunFam" id="3.40.50.720:FF:000084">
    <property type="entry name" value="Short-chain dehydrogenase reductase"/>
    <property type="match status" value="1"/>
</dbReference>
<sequence length="274" mass="29565">MSGQDVASSNERSIAQRFSMAGRRALVTGGSVSIGREIALAFAEAGADVAIQYSKAADIAFGKDNAAEELVREVEIRGRRGIALEADFERAGQAKDCVQRAAAHLGGLDVLVVCASIQYRTPFLDMPEEQVERQIQINFRATIELLQAALPLMKESGWGRVVTIGSINQTKPESELTVYAALKSAQHNLAMNLAKDYAVHGVTINNLSPGLVATERNKWRRVDSAVWEEIQRTSCPMQRAGEAREIAGAALLLCSEAGSFITGIDLQVTGGRHL</sequence>
<dbReference type="OrthoDB" id="9789398at2"/>
<dbReference type="CDD" id="cd05233">
    <property type="entry name" value="SDR_c"/>
    <property type="match status" value="1"/>
</dbReference>
<comment type="similarity">
    <text evidence="1">Belongs to the short-chain dehydrogenases/reductases (SDR) family.</text>
</comment>
<dbReference type="EMBL" id="CP016616">
    <property type="protein sequence ID" value="ANY78551.1"/>
    <property type="molecule type" value="Genomic_DNA"/>
</dbReference>
<reference evidence="3" key="1">
    <citation type="submission" date="2016-07" db="EMBL/GenBank/DDBJ databases">
        <title>Microvirga ossetica sp. nov. a new species of rhizobia isolated from root nodules of the legume species Vicia alpestris Steven originated from North Ossetia region in the Caucasus.</title>
        <authorList>
            <person name="Safronova V.I."/>
            <person name="Kuznetsova I.G."/>
            <person name="Sazanova A.L."/>
            <person name="Belimov A."/>
            <person name="Andronov E."/>
            <person name="Osledkin Y.S."/>
            <person name="Onishchuk O.P."/>
            <person name="Kurchak O.N."/>
            <person name="Shaposhnikov A.I."/>
            <person name="Willems A."/>
            <person name="Tikhonovich I.A."/>
        </authorList>
    </citation>
    <scope>NUCLEOTIDE SEQUENCE [LARGE SCALE GENOMIC DNA]</scope>
    <source>
        <strain evidence="3">V5/3M</strain>
    </source>
</reference>
<dbReference type="PANTHER" id="PTHR43639:SF1">
    <property type="entry name" value="SHORT-CHAIN DEHYDROGENASE_REDUCTASE FAMILY PROTEIN"/>
    <property type="match status" value="1"/>
</dbReference>
<keyword evidence="2" id="KW-0560">Oxidoreductase</keyword>
<dbReference type="PRINTS" id="PR00081">
    <property type="entry name" value="GDHRDH"/>
</dbReference>
<dbReference type="RefSeq" id="WP_157934117.1">
    <property type="nucleotide sequence ID" value="NZ_CP016616.1"/>
</dbReference>
<evidence type="ECO:0000313" key="3">
    <source>
        <dbReference type="EMBL" id="ANY78551.1"/>
    </source>
</evidence>
<dbReference type="Gene3D" id="3.40.50.720">
    <property type="entry name" value="NAD(P)-binding Rossmann-like Domain"/>
    <property type="match status" value="1"/>
</dbReference>
<evidence type="ECO:0000256" key="2">
    <source>
        <dbReference type="ARBA" id="ARBA00023002"/>
    </source>
</evidence>
<dbReference type="InterPro" id="IPR036291">
    <property type="entry name" value="NAD(P)-bd_dom_sf"/>
</dbReference>
<evidence type="ECO:0008006" key="4">
    <source>
        <dbReference type="Google" id="ProtNLM"/>
    </source>
</evidence>
<gene>
    <name evidence="3" type="ORF">BB934_10230</name>
</gene>
<dbReference type="KEGG" id="moc:BB934_10230"/>
<protein>
    <recommendedName>
        <fullName evidence="4">Short-chain dehydrogenase</fullName>
    </recommendedName>
</protein>
<dbReference type="GO" id="GO:0016491">
    <property type="term" value="F:oxidoreductase activity"/>
    <property type="evidence" value="ECO:0007669"/>
    <property type="project" value="UniProtKB-KW"/>
</dbReference>
<proteinExistence type="inferred from homology"/>
<accession>A0A1B2EEY7</accession>
<dbReference type="Pfam" id="PF13561">
    <property type="entry name" value="adh_short_C2"/>
    <property type="match status" value="1"/>
</dbReference>
<name>A0A1B2EEY7_9HYPH</name>
<evidence type="ECO:0000256" key="1">
    <source>
        <dbReference type="ARBA" id="ARBA00006484"/>
    </source>
</evidence>
<dbReference type="SUPFAM" id="SSF51735">
    <property type="entry name" value="NAD(P)-binding Rossmann-fold domains"/>
    <property type="match status" value="1"/>
</dbReference>
<organism evidence="3">
    <name type="scientific">Microvirga ossetica</name>
    <dbReference type="NCBI Taxonomy" id="1882682"/>
    <lineage>
        <taxon>Bacteria</taxon>
        <taxon>Pseudomonadati</taxon>
        <taxon>Pseudomonadota</taxon>
        <taxon>Alphaproteobacteria</taxon>
        <taxon>Hyphomicrobiales</taxon>
        <taxon>Methylobacteriaceae</taxon>
        <taxon>Microvirga</taxon>
    </lineage>
</organism>
<dbReference type="AlphaFoldDB" id="A0A1B2EEY7"/>
<dbReference type="PANTHER" id="PTHR43639">
    <property type="entry name" value="OXIDOREDUCTASE, SHORT-CHAIN DEHYDROGENASE/REDUCTASE FAMILY (AFU_ORTHOLOGUE AFUA_5G02870)"/>
    <property type="match status" value="1"/>
</dbReference>